<dbReference type="GO" id="GO:0016242">
    <property type="term" value="P:negative regulation of macroautophagy"/>
    <property type="evidence" value="ECO:0007669"/>
    <property type="project" value="EnsemblFungi"/>
</dbReference>
<dbReference type="InParanoid" id="G8ZV79"/>
<dbReference type="Proteomes" id="UP000005627">
    <property type="component" value="Chromosome 5"/>
</dbReference>
<dbReference type="InterPro" id="IPR036915">
    <property type="entry name" value="Cyclin-like_sf"/>
</dbReference>
<evidence type="ECO:0000313" key="4">
    <source>
        <dbReference type="Proteomes" id="UP000005627"/>
    </source>
</evidence>
<dbReference type="RefSeq" id="XP_003681734.1">
    <property type="nucleotide sequence ID" value="XM_003681686.1"/>
</dbReference>
<dbReference type="Gene3D" id="1.10.472.10">
    <property type="entry name" value="Cyclin-like"/>
    <property type="match status" value="1"/>
</dbReference>
<gene>
    <name evidence="3" type="primary">TDEL0E02800</name>
    <name evidence="3" type="ORF">TDEL_0E02800</name>
</gene>
<dbReference type="AlphaFoldDB" id="G8ZV79"/>
<dbReference type="GO" id="GO:0005634">
    <property type="term" value="C:nucleus"/>
    <property type="evidence" value="ECO:0007669"/>
    <property type="project" value="EnsemblFungi"/>
</dbReference>
<dbReference type="Pfam" id="PF00134">
    <property type="entry name" value="Cyclin_N"/>
    <property type="match status" value="1"/>
</dbReference>
<dbReference type="PANTHER" id="PTHR15615:SF36">
    <property type="entry name" value="PHO85 CYCLIN-5"/>
    <property type="match status" value="1"/>
</dbReference>
<dbReference type="PANTHER" id="PTHR15615">
    <property type="match status" value="1"/>
</dbReference>
<dbReference type="GO" id="GO:0019901">
    <property type="term" value="F:protein kinase binding"/>
    <property type="evidence" value="ECO:0007669"/>
    <property type="project" value="InterPro"/>
</dbReference>
<organism evidence="3 4">
    <name type="scientific">Torulaspora delbrueckii</name>
    <name type="common">Yeast</name>
    <name type="synonym">Candida colliculosa</name>
    <dbReference type="NCBI Taxonomy" id="4950"/>
    <lineage>
        <taxon>Eukaryota</taxon>
        <taxon>Fungi</taxon>
        <taxon>Dikarya</taxon>
        <taxon>Ascomycota</taxon>
        <taxon>Saccharomycotina</taxon>
        <taxon>Saccharomycetes</taxon>
        <taxon>Saccharomycetales</taxon>
        <taxon>Saccharomycetaceae</taxon>
        <taxon>Torulaspora</taxon>
    </lineage>
</organism>
<evidence type="ECO:0000256" key="1">
    <source>
        <dbReference type="SAM" id="Coils"/>
    </source>
</evidence>
<dbReference type="eggNOG" id="KOG1674">
    <property type="taxonomic scope" value="Eukaryota"/>
</dbReference>
<evidence type="ECO:0000259" key="2">
    <source>
        <dbReference type="Pfam" id="PF00134"/>
    </source>
</evidence>
<feature type="coiled-coil region" evidence="1">
    <location>
        <begin position="154"/>
        <end position="181"/>
    </location>
</feature>
<keyword evidence="4" id="KW-1185">Reference proteome</keyword>
<dbReference type="SUPFAM" id="SSF47954">
    <property type="entry name" value="Cyclin-like"/>
    <property type="match status" value="1"/>
</dbReference>
<evidence type="ECO:0000313" key="3">
    <source>
        <dbReference type="EMBL" id="CCE92523.1"/>
    </source>
</evidence>
<dbReference type="GO" id="GO:0000307">
    <property type="term" value="C:cyclin-dependent protein kinase holoenzyme complex"/>
    <property type="evidence" value="ECO:0007669"/>
    <property type="project" value="EnsemblFungi"/>
</dbReference>
<reference evidence="3 4" key="1">
    <citation type="journal article" date="2011" name="Proc. Natl. Acad. Sci. U.S.A.">
        <title>Evolutionary erosion of yeast sex chromosomes by mating-type switching accidents.</title>
        <authorList>
            <person name="Gordon J.L."/>
            <person name="Armisen D."/>
            <person name="Proux-Wera E."/>
            <person name="Oheigeartaigh S.S."/>
            <person name="Byrne K.P."/>
            <person name="Wolfe K.H."/>
        </authorList>
    </citation>
    <scope>NUCLEOTIDE SEQUENCE [LARGE SCALE GENOMIC DNA]</scope>
    <source>
        <strain evidence="4">ATCC 10662 / CBS 1146 / NBRC 0425 / NCYC 2629 / NRRL Y-866</strain>
    </source>
</reference>
<sequence length="199" mass="23209">MVATNDLDRRLAYQTPPYEPRRKLSCPPTPISSSSEQLIVRITRVLCQRTEKISTDKIRNDVKNVNEFLKEVLRRSKSNRKTALVALAYFNKIYDGQLWNGKLPDFARCSKRIFLSCLILAHKYLNDNSFTMKTWNMISGLSQNDLCLMERWGLEKLDYRLLVAEEDLTKLEDSLATKKRTFDEEVLGGEMRQKKARKL</sequence>
<proteinExistence type="predicted"/>
<dbReference type="STRING" id="1076872.G8ZV79"/>
<dbReference type="InterPro" id="IPR013922">
    <property type="entry name" value="Cyclin_PHO80-like"/>
</dbReference>
<dbReference type="GeneID" id="11501033"/>
<dbReference type="HOGENOM" id="CLU_101101_0_0_1"/>
<protein>
    <recommendedName>
        <fullName evidence="2">Cyclin N-terminal domain-containing protein</fullName>
    </recommendedName>
</protein>
<dbReference type="InterPro" id="IPR006671">
    <property type="entry name" value="Cyclin_N"/>
</dbReference>
<dbReference type="GO" id="GO:0016538">
    <property type="term" value="F:cyclin-dependent protein serine/threonine kinase regulator activity"/>
    <property type="evidence" value="ECO:0007669"/>
    <property type="project" value="EnsemblFungi"/>
</dbReference>
<dbReference type="FunCoup" id="G8ZV79">
    <property type="interactions" value="147"/>
</dbReference>
<keyword evidence="1" id="KW-0175">Coiled coil</keyword>
<feature type="domain" description="Cyclin N-terminal" evidence="2">
    <location>
        <begin position="57"/>
        <end position="161"/>
    </location>
</feature>
<accession>G8ZV79</accession>
<name>G8ZV79_TORDE</name>
<dbReference type="CDD" id="cd20557">
    <property type="entry name" value="CYCLIN_ScPCL1-like"/>
    <property type="match status" value="1"/>
</dbReference>
<dbReference type="GO" id="GO:0031647">
    <property type="term" value="P:regulation of protein stability"/>
    <property type="evidence" value="ECO:0007669"/>
    <property type="project" value="EnsemblFungi"/>
</dbReference>
<dbReference type="EMBL" id="HE616746">
    <property type="protein sequence ID" value="CCE92523.1"/>
    <property type="molecule type" value="Genomic_DNA"/>
</dbReference>
<dbReference type="KEGG" id="tdl:TDEL_0E02800"/>
<dbReference type="OrthoDB" id="286814at2759"/>